<gene>
    <name evidence="3" type="ORF">H3V53_35305</name>
</gene>
<evidence type="ECO:0000256" key="1">
    <source>
        <dbReference type="SAM" id="MobiDB-lite"/>
    </source>
</evidence>
<protein>
    <submittedName>
        <fullName evidence="3">Uncharacterized protein</fullName>
    </submittedName>
</protein>
<comment type="caution">
    <text evidence="3">The sequence shown here is derived from an EMBL/GenBank/DDBJ whole genome shotgun (WGS) entry which is preliminary data.</text>
</comment>
<sequence length="50" mass="4686">MKVSRLVSAVFVVLALGVASLSLTACQSTMGDSGSSGASSGGTSGSSGGY</sequence>
<accession>A0ABU8J302</accession>
<proteinExistence type="predicted"/>
<feature type="region of interest" description="Disordered" evidence="1">
    <location>
        <begin position="27"/>
        <end position="50"/>
    </location>
</feature>
<reference evidence="3 4" key="1">
    <citation type="journal article" date="2022" name="Arch. Microbiol.">
        <title>Paraburkholderia bengalensis sp. nov. isolated from roots of Oryza sativa, IR64.</title>
        <authorList>
            <person name="Nag P."/>
            <person name="Mondal N."/>
            <person name="Sarkar J."/>
            <person name="Das S."/>
        </authorList>
    </citation>
    <scope>NUCLEOTIDE SEQUENCE [LARGE SCALE GENOMIC DNA]</scope>
    <source>
        <strain evidence="3 4">IR64_4_BI</strain>
    </source>
</reference>
<feature type="signal peptide" evidence="2">
    <location>
        <begin position="1"/>
        <end position="25"/>
    </location>
</feature>
<feature type="chain" id="PRO_5045766193" evidence="2">
    <location>
        <begin position="26"/>
        <end position="50"/>
    </location>
</feature>
<feature type="compositionally biased region" description="Low complexity" evidence="1">
    <location>
        <begin position="27"/>
        <end position="38"/>
    </location>
</feature>
<evidence type="ECO:0000313" key="3">
    <source>
        <dbReference type="EMBL" id="MEI6002211.1"/>
    </source>
</evidence>
<keyword evidence="2" id="KW-0732">Signal</keyword>
<organism evidence="3 4">
    <name type="scientific">Paraburkholderia bengalensis</name>
    <dbReference type="NCBI Taxonomy" id="2747562"/>
    <lineage>
        <taxon>Bacteria</taxon>
        <taxon>Pseudomonadati</taxon>
        <taxon>Pseudomonadota</taxon>
        <taxon>Betaproteobacteria</taxon>
        <taxon>Burkholderiales</taxon>
        <taxon>Burkholderiaceae</taxon>
        <taxon>Paraburkholderia</taxon>
    </lineage>
</organism>
<keyword evidence="4" id="KW-1185">Reference proteome</keyword>
<evidence type="ECO:0000313" key="4">
    <source>
        <dbReference type="Proteomes" id="UP001386437"/>
    </source>
</evidence>
<evidence type="ECO:0000256" key="2">
    <source>
        <dbReference type="SAM" id="SignalP"/>
    </source>
</evidence>
<dbReference type="PROSITE" id="PS51257">
    <property type="entry name" value="PROKAR_LIPOPROTEIN"/>
    <property type="match status" value="1"/>
</dbReference>
<name>A0ABU8J302_9BURK</name>
<dbReference type="Proteomes" id="UP001386437">
    <property type="component" value="Unassembled WGS sequence"/>
</dbReference>
<feature type="compositionally biased region" description="Gly residues" evidence="1">
    <location>
        <begin position="39"/>
        <end position="50"/>
    </location>
</feature>
<dbReference type="RefSeq" id="WP_336601853.1">
    <property type="nucleotide sequence ID" value="NZ_JACFYJ010000100.1"/>
</dbReference>
<dbReference type="EMBL" id="JACFYJ010000100">
    <property type="protein sequence ID" value="MEI6002211.1"/>
    <property type="molecule type" value="Genomic_DNA"/>
</dbReference>